<sequence length="274" mass="30712">MAVRLRPDSRGRLHNSRYRKLHLYYSMVADLASVNSVTYIAYFISFVGAAALFIGLTGCCAVAKDNRCLLAGYFVSLLAMIASNLSVSIGAAFYRQHILAGLKERLLKQLNTQYGFPNQDLLQDVHVFSQAMDYAQYSFNCCGVVSDEDYSSTRWKNGSFISGPNVPGSCCVLADKHDISMTRSPISAVSRVFRAAQEKPWQNPQPKNGKACQSNDLESHVNFRYKQGCFDHIEGWFKQEGDFIVFLCLISSFLQILGIITTILVCRDLHEEQT</sequence>
<dbReference type="InterPro" id="IPR018499">
    <property type="entry name" value="Tetraspanin/Peripherin"/>
</dbReference>
<dbReference type="InterPro" id="IPR008952">
    <property type="entry name" value="Tetraspanin_EC2_sf"/>
</dbReference>
<feature type="transmembrane region" description="Helical" evidence="6">
    <location>
        <begin position="70"/>
        <end position="94"/>
    </location>
</feature>
<evidence type="ECO:0000256" key="1">
    <source>
        <dbReference type="ARBA" id="ARBA00004141"/>
    </source>
</evidence>
<comment type="subcellular location">
    <subcellularLocation>
        <location evidence="1 6">Membrane</location>
        <topology evidence="1 6">Multi-pass membrane protein</topology>
    </subcellularLocation>
</comment>
<dbReference type="AlphaFoldDB" id="A0A9P0A733"/>
<keyword evidence="8" id="KW-1185">Reference proteome</keyword>
<dbReference type="InterPro" id="IPR000301">
    <property type="entry name" value="Tetraspanin_animals"/>
</dbReference>
<dbReference type="GO" id="GO:0016020">
    <property type="term" value="C:membrane"/>
    <property type="evidence" value="ECO:0007669"/>
    <property type="project" value="UniProtKB-SubCell"/>
</dbReference>
<organism evidence="7 8">
    <name type="scientific">Bemisia tabaci</name>
    <name type="common">Sweetpotato whitefly</name>
    <name type="synonym">Aleurodes tabaci</name>
    <dbReference type="NCBI Taxonomy" id="7038"/>
    <lineage>
        <taxon>Eukaryota</taxon>
        <taxon>Metazoa</taxon>
        <taxon>Ecdysozoa</taxon>
        <taxon>Arthropoda</taxon>
        <taxon>Hexapoda</taxon>
        <taxon>Insecta</taxon>
        <taxon>Pterygota</taxon>
        <taxon>Neoptera</taxon>
        <taxon>Paraneoptera</taxon>
        <taxon>Hemiptera</taxon>
        <taxon>Sternorrhyncha</taxon>
        <taxon>Aleyrodoidea</taxon>
        <taxon>Aleyrodidae</taxon>
        <taxon>Aleyrodinae</taxon>
        <taxon>Bemisia</taxon>
    </lineage>
</organism>
<dbReference type="Pfam" id="PF00335">
    <property type="entry name" value="Tetraspanin"/>
    <property type="match status" value="1"/>
</dbReference>
<evidence type="ECO:0000256" key="6">
    <source>
        <dbReference type="RuleBase" id="RU361218"/>
    </source>
</evidence>
<accession>A0A9P0A733</accession>
<dbReference type="PRINTS" id="PR00259">
    <property type="entry name" value="TMFOUR"/>
</dbReference>
<dbReference type="EMBL" id="OU963863">
    <property type="protein sequence ID" value="CAH0384529.1"/>
    <property type="molecule type" value="Genomic_DNA"/>
</dbReference>
<name>A0A9P0A733_BEMTA</name>
<feature type="transmembrane region" description="Helical" evidence="6">
    <location>
        <begin position="243"/>
        <end position="266"/>
    </location>
</feature>
<dbReference type="SUPFAM" id="SSF48652">
    <property type="entry name" value="Tetraspanin"/>
    <property type="match status" value="1"/>
</dbReference>
<dbReference type="Gene3D" id="1.10.1450.10">
    <property type="entry name" value="Tetraspanin"/>
    <property type="match status" value="1"/>
</dbReference>
<feature type="transmembrane region" description="Helical" evidence="6">
    <location>
        <begin position="43"/>
        <end position="63"/>
    </location>
</feature>
<dbReference type="PIRSF" id="PIRSF002419">
    <property type="entry name" value="Tetraspanin"/>
    <property type="match status" value="1"/>
</dbReference>
<keyword evidence="4 6" id="KW-1133">Transmembrane helix</keyword>
<gene>
    <name evidence="7" type="ORF">BEMITA_LOCUS3842</name>
</gene>
<proteinExistence type="inferred from homology"/>
<dbReference type="PANTHER" id="PTHR19282">
    <property type="entry name" value="TETRASPANIN"/>
    <property type="match status" value="1"/>
</dbReference>
<protein>
    <recommendedName>
        <fullName evidence="6">Tetraspanin</fullName>
    </recommendedName>
</protein>
<dbReference type="Proteomes" id="UP001152759">
    <property type="component" value="Chromosome 2"/>
</dbReference>
<evidence type="ECO:0000256" key="4">
    <source>
        <dbReference type="ARBA" id="ARBA00022989"/>
    </source>
</evidence>
<comment type="caution">
    <text evidence="6">Lacks conserved residue(s) required for the propagation of feature annotation.</text>
</comment>
<reference evidence="7" key="1">
    <citation type="submission" date="2021-12" db="EMBL/GenBank/DDBJ databases">
        <authorList>
            <person name="King R."/>
        </authorList>
    </citation>
    <scope>NUCLEOTIDE SEQUENCE</scope>
</reference>
<keyword evidence="5 6" id="KW-0472">Membrane</keyword>
<evidence type="ECO:0000313" key="8">
    <source>
        <dbReference type="Proteomes" id="UP001152759"/>
    </source>
</evidence>
<evidence type="ECO:0000256" key="5">
    <source>
        <dbReference type="ARBA" id="ARBA00023136"/>
    </source>
</evidence>
<comment type="similarity">
    <text evidence="2 6">Belongs to the tetraspanin (TM4SF) family.</text>
</comment>
<keyword evidence="3 6" id="KW-0812">Transmembrane</keyword>
<evidence type="ECO:0000256" key="3">
    <source>
        <dbReference type="ARBA" id="ARBA00022692"/>
    </source>
</evidence>
<evidence type="ECO:0000256" key="2">
    <source>
        <dbReference type="ARBA" id="ARBA00006840"/>
    </source>
</evidence>
<evidence type="ECO:0000313" key="7">
    <source>
        <dbReference type="EMBL" id="CAH0384529.1"/>
    </source>
</evidence>